<proteinExistence type="predicted"/>
<organism evidence="1 2">
    <name type="scientific">Adineta ricciae</name>
    <name type="common">Rotifer</name>
    <dbReference type="NCBI Taxonomy" id="249248"/>
    <lineage>
        <taxon>Eukaryota</taxon>
        <taxon>Metazoa</taxon>
        <taxon>Spiralia</taxon>
        <taxon>Gnathifera</taxon>
        <taxon>Rotifera</taxon>
        <taxon>Eurotatoria</taxon>
        <taxon>Bdelloidea</taxon>
        <taxon>Adinetida</taxon>
        <taxon>Adinetidae</taxon>
        <taxon>Adineta</taxon>
    </lineage>
</organism>
<dbReference type="Proteomes" id="UP000663828">
    <property type="component" value="Unassembled WGS sequence"/>
</dbReference>
<evidence type="ECO:0000313" key="1">
    <source>
        <dbReference type="EMBL" id="CAF1691838.1"/>
    </source>
</evidence>
<dbReference type="AlphaFoldDB" id="A0A816HX74"/>
<accession>A0A816HX74</accession>
<sequence length="122" mass="13053">APTANEPLKIVTARADTSRSLSSDKHVDKVLSFWTAAKLKAARPVLPNRKLNAQTTTKVQPVTNGPLGYVDGTIGSLQKAAVQAGLVTALYKNDPSGRNVLASKGHYTYTVGKMFWNITANT</sequence>
<gene>
    <name evidence="1" type="ORF">XAT740_LOCUS64378</name>
</gene>
<protein>
    <submittedName>
        <fullName evidence="1">Uncharacterized protein</fullName>
    </submittedName>
</protein>
<evidence type="ECO:0000313" key="2">
    <source>
        <dbReference type="Proteomes" id="UP000663828"/>
    </source>
</evidence>
<feature type="non-terminal residue" evidence="1">
    <location>
        <position position="122"/>
    </location>
</feature>
<name>A0A816HX74_ADIRI</name>
<dbReference type="EMBL" id="CAJNOR010022172">
    <property type="protein sequence ID" value="CAF1691838.1"/>
    <property type="molecule type" value="Genomic_DNA"/>
</dbReference>
<keyword evidence="2" id="KW-1185">Reference proteome</keyword>
<feature type="non-terminal residue" evidence="1">
    <location>
        <position position="1"/>
    </location>
</feature>
<reference evidence="1" key="1">
    <citation type="submission" date="2021-02" db="EMBL/GenBank/DDBJ databases">
        <authorList>
            <person name="Nowell W R."/>
        </authorList>
    </citation>
    <scope>NUCLEOTIDE SEQUENCE</scope>
</reference>
<comment type="caution">
    <text evidence="1">The sequence shown here is derived from an EMBL/GenBank/DDBJ whole genome shotgun (WGS) entry which is preliminary data.</text>
</comment>